<feature type="compositionally biased region" description="Basic and acidic residues" evidence="1">
    <location>
        <begin position="128"/>
        <end position="138"/>
    </location>
</feature>
<protein>
    <submittedName>
        <fullName evidence="2">Uncharacterized protein</fullName>
    </submittedName>
</protein>
<comment type="caution">
    <text evidence="2">The sequence shown here is derived from an EMBL/GenBank/DDBJ whole genome shotgun (WGS) entry which is preliminary data.</text>
</comment>
<dbReference type="EMBL" id="JAATWM020000035">
    <property type="protein sequence ID" value="KAF9872820.1"/>
    <property type="molecule type" value="Genomic_DNA"/>
</dbReference>
<gene>
    <name evidence="2" type="ORF">CkaCkLH20_09683</name>
</gene>
<reference evidence="2" key="1">
    <citation type="submission" date="2020-03" db="EMBL/GenBank/DDBJ databases">
        <authorList>
            <person name="He L."/>
        </authorList>
    </citation>
    <scope>NUCLEOTIDE SEQUENCE</scope>
    <source>
        <strain evidence="2">CkLH20</strain>
    </source>
</reference>
<proteinExistence type="predicted"/>
<feature type="compositionally biased region" description="Low complexity" evidence="1">
    <location>
        <begin position="106"/>
        <end position="124"/>
    </location>
</feature>
<name>A0A9P6LHP8_9PEZI</name>
<evidence type="ECO:0000313" key="2">
    <source>
        <dbReference type="EMBL" id="KAF9872820.1"/>
    </source>
</evidence>
<feature type="region of interest" description="Disordered" evidence="1">
    <location>
        <begin position="178"/>
        <end position="241"/>
    </location>
</feature>
<accession>A0A9P6LHP8</accession>
<dbReference type="GeneID" id="62165472"/>
<dbReference type="RefSeq" id="XP_038742281.1">
    <property type="nucleotide sequence ID" value="XM_038892398.1"/>
</dbReference>
<evidence type="ECO:0000256" key="1">
    <source>
        <dbReference type="SAM" id="MobiDB-lite"/>
    </source>
</evidence>
<keyword evidence="3" id="KW-1185">Reference proteome</keyword>
<feature type="region of interest" description="Disordered" evidence="1">
    <location>
        <begin position="1"/>
        <end position="43"/>
    </location>
</feature>
<feature type="compositionally biased region" description="Basic and acidic residues" evidence="1">
    <location>
        <begin position="90"/>
        <end position="101"/>
    </location>
</feature>
<feature type="compositionally biased region" description="Pro residues" evidence="1">
    <location>
        <begin position="142"/>
        <end position="154"/>
    </location>
</feature>
<reference evidence="2" key="2">
    <citation type="submission" date="2020-11" db="EMBL/GenBank/DDBJ databases">
        <title>Whole genome sequencing of Colletotrichum sp.</title>
        <authorList>
            <person name="Li H."/>
        </authorList>
    </citation>
    <scope>NUCLEOTIDE SEQUENCE</scope>
    <source>
        <strain evidence="2">CkLH20</strain>
    </source>
</reference>
<organism evidence="2 3">
    <name type="scientific">Colletotrichum karsti</name>
    <dbReference type="NCBI Taxonomy" id="1095194"/>
    <lineage>
        <taxon>Eukaryota</taxon>
        <taxon>Fungi</taxon>
        <taxon>Dikarya</taxon>
        <taxon>Ascomycota</taxon>
        <taxon>Pezizomycotina</taxon>
        <taxon>Sordariomycetes</taxon>
        <taxon>Hypocreomycetidae</taxon>
        <taxon>Glomerellales</taxon>
        <taxon>Glomerellaceae</taxon>
        <taxon>Colletotrichum</taxon>
        <taxon>Colletotrichum boninense species complex</taxon>
    </lineage>
</organism>
<sequence>MIKPSFQKAGPASQQAAPKKDQEMGLSRWDVSPTAPRSQITYPIDTEMQNLGLPRIGFTSPACFDRNAAGYIRRIPSDSRTKAVQTPADQFKESLSERDSGDPYLSPSDTDPSASDSDSPIDNSWEPGFRKGRDEGWERPPTSVPAPAPEPAPAGAPRSISQSFWSAYEYATDLVAGFGRPASQDSPVRSEPASETSASPREVTHQEGPEPAVARELDYDTDGDSDEVMADDDAGADEDAE</sequence>
<dbReference type="Proteomes" id="UP000781932">
    <property type="component" value="Unassembled WGS sequence"/>
</dbReference>
<evidence type="ECO:0000313" key="3">
    <source>
        <dbReference type="Proteomes" id="UP000781932"/>
    </source>
</evidence>
<feature type="compositionally biased region" description="Acidic residues" evidence="1">
    <location>
        <begin position="219"/>
        <end position="241"/>
    </location>
</feature>
<feature type="compositionally biased region" description="Basic and acidic residues" evidence="1">
    <location>
        <begin position="202"/>
        <end position="218"/>
    </location>
</feature>
<dbReference type="AlphaFoldDB" id="A0A9P6LHP8"/>
<feature type="region of interest" description="Disordered" evidence="1">
    <location>
        <begin position="72"/>
        <end position="159"/>
    </location>
</feature>
<feature type="compositionally biased region" description="Polar residues" evidence="1">
    <location>
        <begin position="183"/>
        <end position="199"/>
    </location>
</feature>